<dbReference type="Pfam" id="PF01339">
    <property type="entry name" value="CheB_methylest"/>
    <property type="match status" value="1"/>
</dbReference>
<dbReference type="InterPro" id="IPR008248">
    <property type="entry name" value="CheB-like"/>
</dbReference>
<dbReference type="SUPFAM" id="SSF52738">
    <property type="entry name" value="Methylesterase CheB, C-terminal domain"/>
    <property type="match status" value="1"/>
</dbReference>
<dbReference type="AlphaFoldDB" id="A0A369ACW9"/>
<keyword evidence="1" id="KW-0963">Cytoplasm</keyword>
<dbReference type="Pfam" id="PF00072">
    <property type="entry name" value="Response_reg"/>
    <property type="match status" value="1"/>
</dbReference>
<feature type="active site" evidence="6">
    <location>
        <position position="175"/>
    </location>
</feature>
<feature type="active site" evidence="6">
    <location>
        <position position="295"/>
    </location>
</feature>
<dbReference type="GO" id="GO:0008984">
    <property type="term" value="F:protein-glutamate methylesterase activity"/>
    <property type="evidence" value="ECO:0007669"/>
    <property type="project" value="UniProtKB-EC"/>
</dbReference>
<keyword evidence="11" id="KW-1185">Reference proteome</keyword>
<evidence type="ECO:0000256" key="3">
    <source>
        <dbReference type="ARBA" id="ARBA00022801"/>
    </source>
</evidence>
<dbReference type="PANTHER" id="PTHR42872">
    <property type="entry name" value="PROTEIN-GLUTAMATE METHYLESTERASE/PROTEIN-GLUTAMINE GLUTAMINASE"/>
    <property type="match status" value="1"/>
</dbReference>
<evidence type="ECO:0000256" key="7">
    <source>
        <dbReference type="PROSITE-ProRule" id="PRU00169"/>
    </source>
</evidence>
<dbReference type="InterPro" id="IPR001789">
    <property type="entry name" value="Sig_transdc_resp-reg_receiver"/>
</dbReference>
<gene>
    <name evidence="10" type="ORF">DES35_101549</name>
</gene>
<dbReference type="PIRSF" id="PIRSF000876">
    <property type="entry name" value="RR_chemtxs_CheB"/>
    <property type="match status" value="1"/>
</dbReference>
<organism evidence="10 11">
    <name type="scientific">Schleiferia thermophila</name>
    <dbReference type="NCBI Taxonomy" id="884107"/>
    <lineage>
        <taxon>Bacteria</taxon>
        <taxon>Pseudomonadati</taxon>
        <taxon>Bacteroidota</taxon>
        <taxon>Flavobacteriia</taxon>
        <taxon>Flavobacteriales</taxon>
        <taxon>Schleiferiaceae</taxon>
        <taxon>Schleiferia</taxon>
    </lineage>
</organism>
<dbReference type="PROSITE" id="PS50122">
    <property type="entry name" value="CHEB"/>
    <property type="match status" value="1"/>
</dbReference>
<evidence type="ECO:0000256" key="4">
    <source>
        <dbReference type="ARBA" id="ARBA00039140"/>
    </source>
</evidence>
<dbReference type="PANTHER" id="PTHR42872:SF6">
    <property type="entry name" value="PROTEIN-GLUTAMATE METHYLESTERASE_PROTEIN-GLUTAMINE GLUTAMINASE"/>
    <property type="match status" value="1"/>
</dbReference>
<comment type="caution">
    <text evidence="10">The sequence shown here is derived from an EMBL/GenBank/DDBJ whole genome shotgun (WGS) entry which is preliminary data.</text>
</comment>
<dbReference type="CDD" id="cd17541">
    <property type="entry name" value="REC_CheB-like"/>
    <property type="match status" value="1"/>
</dbReference>
<feature type="domain" description="CheB-type methylesterase" evidence="9">
    <location>
        <begin position="166"/>
        <end position="351"/>
    </location>
</feature>
<keyword evidence="7" id="KW-0597">Phosphoprotein</keyword>
<evidence type="ECO:0000313" key="11">
    <source>
        <dbReference type="Proteomes" id="UP000253517"/>
    </source>
</evidence>
<evidence type="ECO:0000256" key="1">
    <source>
        <dbReference type="ARBA" id="ARBA00022490"/>
    </source>
</evidence>
<dbReference type="InterPro" id="IPR011006">
    <property type="entry name" value="CheY-like_superfamily"/>
</dbReference>
<feature type="domain" description="Response regulatory" evidence="8">
    <location>
        <begin position="7"/>
        <end position="125"/>
    </location>
</feature>
<sequence>MKHDKIRILLADDSLVTRKLYRHFLEADGDFDVVGEAVNGEEAVNMAELLNPDVISMDIEMPKMNGIEATKKIMESFAKPVVIVSSLYQPGNVQLSMECLAAGAVAIIPKPPGPGHPEYQKLSLQYTRTLKTMAEVKVVRRKQTISMQSIRTQPQQNTTVTKSVNPYEILVIGASAGGPGSLKKILSELSQKITIPIAIVQHIDNNFAEGFAQWISTFSKLPVEKVRGDMPLLPGRVYLSVLPKHLVIKSKNKIGLCNGISESEIIPSVDKLFTSANKIFGANTIAVLLSGMGWDGAFALKQLKEVGAYTIIQDESSCLVFGMPGEAAKLNAHIDSIPPEQIAWKINSLLL</sequence>
<protein>
    <recommendedName>
        <fullName evidence="4">protein-glutamate methylesterase</fullName>
        <ecNumber evidence="4">3.1.1.61</ecNumber>
    </recommendedName>
</protein>
<dbReference type="SMART" id="SM00448">
    <property type="entry name" value="REC"/>
    <property type="match status" value="1"/>
</dbReference>
<feature type="active site" evidence="6">
    <location>
        <position position="202"/>
    </location>
</feature>
<keyword evidence="2 6" id="KW-0145">Chemotaxis</keyword>
<dbReference type="EMBL" id="QPJS01000001">
    <property type="protein sequence ID" value="RCX05264.1"/>
    <property type="molecule type" value="Genomic_DNA"/>
</dbReference>
<dbReference type="GO" id="GO:0006935">
    <property type="term" value="P:chemotaxis"/>
    <property type="evidence" value="ECO:0007669"/>
    <property type="project" value="UniProtKB-UniRule"/>
</dbReference>
<keyword evidence="3 6" id="KW-0378">Hydrolase</keyword>
<dbReference type="Gene3D" id="3.40.50.2300">
    <property type="match status" value="1"/>
</dbReference>
<evidence type="ECO:0000256" key="2">
    <source>
        <dbReference type="ARBA" id="ARBA00022500"/>
    </source>
</evidence>
<dbReference type="EC" id="3.1.1.61" evidence="4"/>
<accession>A0A369ACW9</accession>
<evidence type="ECO:0000259" key="8">
    <source>
        <dbReference type="PROSITE" id="PS50110"/>
    </source>
</evidence>
<evidence type="ECO:0000259" key="9">
    <source>
        <dbReference type="PROSITE" id="PS50122"/>
    </source>
</evidence>
<feature type="modified residue" description="4-aspartylphosphate" evidence="7">
    <location>
        <position position="58"/>
    </location>
</feature>
<dbReference type="RefSeq" id="WP_037355797.1">
    <property type="nucleotide sequence ID" value="NZ_BHZF01000001.1"/>
</dbReference>
<dbReference type="GO" id="GO:0005737">
    <property type="term" value="C:cytoplasm"/>
    <property type="evidence" value="ECO:0007669"/>
    <property type="project" value="InterPro"/>
</dbReference>
<dbReference type="InterPro" id="IPR035909">
    <property type="entry name" value="CheB_C"/>
</dbReference>
<dbReference type="CDD" id="cd16432">
    <property type="entry name" value="CheB_Rec"/>
    <property type="match status" value="1"/>
</dbReference>
<reference evidence="10 11" key="1">
    <citation type="submission" date="2018-07" db="EMBL/GenBank/DDBJ databases">
        <title>Genomic Encyclopedia of Type Strains, Phase IV (KMG-IV): sequencing the most valuable type-strain genomes for metagenomic binning, comparative biology and taxonomic classification.</title>
        <authorList>
            <person name="Goeker M."/>
        </authorList>
    </citation>
    <scope>NUCLEOTIDE SEQUENCE [LARGE SCALE GENOMIC DNA]</scope>
    <source>
        <strain evidence="10 11">DSM 21410</strain>
    </source>
</reference>
<dbReference type="Gene3D" id="3.40.50.180">
    <property type="entry name" value="Methylesterase CheB, C-terminal domain"/>
    <property type="match status" value="1"/>
</dbReference>
<dbReference type="InterPro" id="IPR000673">
    <property type="entry name" value="Sig_transdc_resp-reg_Me-estase"/>
</dbReference>
<dbReference type="PROSITE" id="PS50110">
    <property type="entry name" value="RESPONSE_REGULATORY"/>
    <property type="match status" value="1"/>
</dbReference>
<dbReference type="Proteomes" id="UP000253517">
    <property type="component" value="Unassembled WGS sequence"/>
</dbReference>
<dbReference type="SUPFAM" id="SSF52172">
    <property type="entry name" value="CheY-like"/>
    <property type="match status" value="1"/>
</dbReference>
<dbReference type="GO" id="GO:0000156">
    <property type="term" value="F:phosphorelay response regulator activity"/>
    <property type="evidence" value="ECO:0007669"/>
    <property type="project" value="InterPro"/>
</dbReference>
<evidence type="ECO:0000256" key="5">
    <source>
        <dbReference type="ARBA" id="ARBA00048267"/>
    </source>
</evidence>
<dbReference type="NCBIfam" id="NF001965">
    <property type="entry name" value="PRK00742.1"/>
    <property type="match status" value="1"/>
</dbReference>
<name>A0A369ACW9_9FLAO</name>
<evidence type="ECO:0000256" key="6">
    <source>
        <dbReference type="PROSITE-ProRule" id="PRU00050"/>
    </source>
</evidence>
<evidence type="ECO:0000313" key="10">
    <source>
        <dbReference type="EMBL" id="RCX05264.1"/>
    </source>
</evidence>
<comment type="catalytic activity">
    <reaction evidence="5">
        <text>[protein]-L-glutamate 5-O-methyl ester + H2O = L-glutamyl-[protein] + methanol + H(+)</text>
        <dbReference type="Rhea" id="RHEA:23236"/>
        <dbReference type="Rhea" id="RHEA-COMP:10208"/>
        <dbReference type="Rhea" id="RHEA-COMP:10311"/>
        <dbReference type="ChEBI" id="CHEBI:15377"/>
        <dbReference type="ChEBI" id="CHEBI:15378"/>
        <dbReference type="ChEBI" id="CHEBI:17790"/>
        <dbReference type="ChEBI" id="CHEBI:29973"/>
        <dbReference type="ChEBI" id="CHEBI:82795"/>
        <dbReference type="EC" id="3.1.1.61"/>
    </reaction>
</comment>
<proteinExistence type="predicted"/>